<dbReference type="AlphaFoldDB" id="A0A392US42"/>
<evidence type="ECO:0000256" key="1">
    <source>
        <dbReference type="SAM" id="MobiDB-lite"/>
    </source>
</evidence>
<keyword evidence="3" id="KW-1185">Reference proteome</keyword>
<feature type="non-terminal residue" evidence="2">
    <location>
        <position position="1"/>
    </location>
</feature>
<organism evidence="2 3">
    <name type="scientific">Trifolium medium</name>
    <dbReference type="NCBI Taxonomy" id="97028"/>
    <lineage>
        <taxon>Eukaryota</taxon>
        <taxon>Viridiplantae</taxon>
        <taxon>Streptophyta</taxon>
        <taxon>Embryophyta</taxon>
        <taxon>Tracheophyta</taxon>
        <taxon>Spermatophyta</taxon>
        <taxon>Magnoliopsida</taxon>
        <taxon>eudicotyledons</taxon>
        <taxon>Gunneridae</taxon>
        <taxon>Pentapetalae</taxon>
        <taxon>rosids</taxon>
        <taxon>fabids</taxon>
        <taxon>Fabales</taxon>
        <taxon>Fabaceae</taxon>
        <taxon>Papilionoideae</taxon>
        <taxon>50 kb inversion clade</taxon>
        <taxon>NPAAA clade</taxon>
        <taxon>Hologalegina</taxon>
        <taxon>IRL clade</taxon>
        <taxon>Trifolieae</taxon>
        <taxon>Trifolium</taxon>
    </lineage>
</organism>
<dbReference type="EMBL" id="LXQA010960093">
    <property type="protein sequence ID" value="MCI78838.1"/>
    <property type="molecule type" value="Genomic_DNA"/>
</dbReference>
<proteinExistence type="predicted"/>
<evidence type="ECO:0000313" key="2">
    <source>
        <dbReference type="EMBL" id="MCI78838.1"/>
    </source>
</evidence>
<comment type="caution">
    <text evidence="2">The sequence shown here is derived from an EMBL/GenBank/DDBJ whole genome shotgun (WGS) entry which is preliminary data.</text>
</comment>
<dbReference type="Proteomes" id="UP000265520">
    <property type="component" value="Unassembled WGS sequence"/>
</dbReference>
<reference evidence="2 3" key="1">
    <citation type="journal article" date="2018" name="Front. Plant Sci.">
        <title>Red Clover (Trifolium pratense) and Zigzag Clover (T. medium) - A Picture of Genomic Similarities and Differences.</title>
        <authorList>
            <person name="Dluhosova J."/>
            <person name="Istvanek J."/>
            <person name="Nedelnik J."/>
            <person name="Repkova J."/>
        </authorList>
    </citation>
    <scope>NUCLEOTIDE SEQUENCE [LARGE SCALE GENOMIC DNA]</scope>
    <source>
        <strain evidence="3">cv. 10/8</strain>
        <tissue evidence="2">Leaf</tissue>
    </source>
</reference>
<gene>
    <name evidence="2" type="ORF">A2U01_0100109</name>
</gene>
<name>A0A392US42_9FABA</name>
<sequence length="54" mass="5993">KQKKTHSTSEHSKADTSMPTNEEKELPKNLDTSAEPDALKEQKDRISGDGKDPN</sequence>
<feature type="compositionally biased region" description="Basic and acidic residues" evidence="1">
    <location>
        <begin position="37"/>
        <end position="54"/>
    </location>
</feature>
<evidence type="ECO:0000313" key="3">
    <source>
        <dbReference type="Proteomes" id="UP000265520"/>
    </source>
</evidence>
<feature type="region of interest" description="Disordered" evidence="1">
    <location>
        <begin position="1"/>
        <end position="54"/>
    </location>
</feature>
<protein>
    <submittedName>
        <fullName evidence="2">Uncharacterized protein</fullName>
    </submittedName>
</protein>
<accession>A0A392US42</accession>